<dbReference type="Proteomes" id="UP000265520">
    <property type="component" value="Unassembled WGS sequence"/>
</dbReference>
<organism evidence="2 3">
    <name type="scientific">Trifolium medium</name>
    <dbReference type="NCBI Taxonomy" id="97028"/>
    <lineage>
        <taxon>Eukaryota</taxon>
        <taxon>Viridiplantae</taxon>
        <taxon>Streptophyta</taxon>
        <taxon>Embryophyta</taxon>
        <taxon>Tracheophyta</taxon>
        <taxon>Spermatophyta</taxon>
        <taxon>Magnoliopsida</taxon>
        <taxon>eudicotyledons</taxon>
        <taxon>Gunneridae</taxon>
        <taxon>Pentapetalae</taxon>
        <taxon>rosids</taxon>
        <taxon>fabids</taxon>
        <taxon>Fabales</taxon>
        <taxon>Fabaceae</taxon>
        <taxon>Papilionoideae</taxon>
        <taxon>50 kb inversion clade</taxon>
        <taxon>NPAAA clade</taxon>
        <taxon>Hologalegina</taxon>
        <taxon>IRL clade</taxon>
        <taxon>Trifolieae</taxon>
        <taxon>Trifolium</taxon>
    </lineage>
</organism>
<name>A0A392VGE6_9FABA</name>
<feature type="domain" description="Reverse transcriptase zinc-binding" evidence="1">
    <location>
        <begin position="5"/>
        <end position="47"/>
    </location>
</feature>
<dbReference type="AlphaFoldDB" id="A0A392VGE6"/>
<dbReference type="Pfam" id="PF13966">
    <property type="entry name" value="zf-RVT"/>
    <property type="match status" value="1"/>
</dbReference>
<evidence type="ECO:0000259" key="1">
    <source>
        <dbReference type="Pfam" id="PF13966"/>
    </source>
</evidence>
<protein>
    <recommendedName>
        <fullName evidence="1">Reverse transcriptase zinc-binding domain-containing protein</fullName>
    </recommendedName>
</protein>
<comment type="caution">
    <text evidence="2">The sequence shown here is derived from an EMBL/GenBank/DDBJ whole genome shotgun (WGS) entry which is preliminary data.</text>
</comment>
<dbReference type="InterPro" id="IPR026960">
    <property type="entry name" value="RVT-Znf"/>
</dbReference>
<keyword evidence="3" id="KW-1185">Reference proteome</keyword>
<reference evidence="2 3" key="1">
    <citation type="journal article" date="2018" name="Front. Plant Sci.">
        <title>Red Clover (Trifolium pratense) and Zigzag Clover (T. medium) - A Picture of Genomic Similarities and Differences.</title>
        <authorList>
            <person name="Dluhosova J."/>
            <person name="Istvanek J."/>
            <person name="Nedelnik J."/>
            <person name="Repkova J."/>
        </authorList>
    </citation>
    <scope>NUCLEOTIDE SEQUENCE [LARGE SCALE GENOMIC DNA]</scope>
    <source>
        <strain evidence="3">cv. 10/8</strain>
        <tissue evidence="2">Leaf</tissue>
    </source>
</reference>
<evidence type="ECO:0000313" key="3">
    <source>
        <dbReference type="Proteomes" id="UP000265520"/>
    </source>
</evidence>
<proteinExistence type="predicted"/>
<accession>A0A392VGE6</accession>
<evidence type="ECO:0000313" key="2">
    <source>
        <dbReference type="EMBL" id="MCI85450.1"/>
    </source>
</evidence>
<dbReference type="EMBL" id="LXQA011115748">
    <property type="protein sequence ID" value="MCI85450.1"/>
    <property type="molecule type" value="Genomic_DNA"/>
</dbReference>
<sequence length="49" mass="5678">MLLPKVWKSWTPSKVVVFSWQLLQDRLPTHRNLWQRGVIGDVSASTCVL</sequence>
<feature type="non-terminal residue" evidence="2">
    <location>
        <position position="49"/>
    </location>
</feature>